<dbReference type="InterPro" id="IPR018755">
    <property type="entry name" value="Phage_Mu_Gp48"/>
</dbReference>
<gene>
    <name evidence="1" type="ORF">AN619_02720</name>
</gene>
<name>A0A140LCM2_9FIRM</name>
<dbReference type="Proteomes" id="UP000070456">
    <property type="component" value="Unassembled WGS sequence"/>
</dbReference>
<sequence>MKPVEAYWPLILQEIREMKEIAKAENSELEAVWQTVEDLIDDQFIETATERGIARREKILKITPFADDTLETRRFRIQARWNDKLPYTYRTLQSKLDQLCGEDGYEMTLGAYSLGIKIELTKKRMFDEVEKLVKQMAPTNLVLSVELRYNQHSRVGQLTHGQLQMYTHKNIRNEVIV</sequence>
<evidence type="ECO:0000313" key="2">
    <source>
        <dbReference type="Proteomes" id="UP000070456"/>
    </source>
</evidence>
<dbReference type="EMBL" id="LOEE01000006">
    <property type="protein sequence ID" value="KXG78297.1"/>
    <property type="molecule type" value="Genomic_DNA"/>
</dbReference>
<comment type="caution">
    <text evidence="1">The sequence shown here is derived from an EMBL/GenBank/DDBJ whole genome shotgun (WGS) entry which is preliminary data.</text>
</comment>
<dbReference type="Pfam" id="PF10076">
    <property type="entry name" value="Phage_Mu_Gp48"/>
    <property type="match status" value="1"/>
</dbReference>
<dbReference type="OrthoDB" id="1851194at2"/>
<organism evidence="1 2">
    <name type="scientific">Thermotalea metallivorans</name>
    <dbReference type="NCBI Taxonomy" id="520762"/>
    <lineage>
        <taxon>Bacteria</taxon>
        <taxon>Bacillati</taxon>
        <taxon>Bacillota</taxon>
        <taxon>Clostridia</taxon>
        <taxon>Peptostreptococcales</taxon>
        <taxon>Thermotaleaceae</taxon>
        <taxon>Thermotalea</taxon>
    </lineage>
</organism>
<dbReference type="RefSeq" id="WP_068554337.1">
    <property type="nucleotide sequence ID" value="NZ_LOEE01000006.1"/>
</dbReference>
<protein>
    <submittedName>
        <fullName evidence="1">Uncharacterized protein</fullName>
    </submittedName>
</protein>
<proteinExistence type="predicted"/>
<keyword evidence="2" id="KW-1185">Reference proteome</keyword>
<dbReference type="AlphaFoldDB" id="A0A140LCM2"/>
<evidence type="ECO:0000313" key="1">
    <source>
        <dbReference type="EMBL" id="KXG78297.1"/>
    </source>
</evidence>
<dbReference type="STRING" id="520762.AN619_02720"/>
<accession>A0A140LCM2</accession>
<reference evidence="1 2" key="1">
    <citation type="submission" date="2015-12" db="EMBL/GenBank/DDBJ databases">
        <title>Draft genome sequence of the thermoanaerobe Thermotalea metallivorans, an isolate from the runoff channel of the Great Artesian Basin, Australia.</title>
        <authorList>
            <person name="Patel B.K."/>
        </authorList>
    </citation>
    <scope>NUCLEOTIDE SEQUENCE [LARGE SCALE GENOMIC DNA]</scope>
    <source>
        <strain evidence="1 2">B2-1</strain>
    </source>
</reference>